<dbReference type="AlphaFoldDB" id="A0A7W6K1Q7"/>
<keyword evidence="3" id="KW-1185">Reference proteome</keyword>
<comment type="caution">
    <text evidence="2">The sequence shown here is derived from an EMBL/GenBank/DDBJ whole genome shotgun (WGS) entry which is preliminary data.</text>
</comment>
<keyword evidence="1" id="KW-1133">Transmembrane helix</keyword>
<dbReference type="EMBL" id="JACIDU010000007">
    <property type="protein sequence ID" value="MBB4103585.1"/>
    <property type="molecule type" value="Genomic_DNA"/>
</dbReference>
<organism evidence="2 3">
    <name type="scientific">Allorhizobium borbori</name>
    <dbReference type="NCBI Taxonomy" id="485907"/>
    <lineage>
        <taxon>Bacteria</taxon>
        <taxon>Pseudomonadati</taxon>
        <taxon>Pseudomonadota</taxon>
        <taxon>Alphaproteobacteria</taxon>
        <taxon>Hyphomicrobiales</taxon>
        <taxon>Rhizobiaceae</taxon>
        <taxon>Rhizobium/Agrobacterium group</taxon>
        <taxon>Allorhizobium</taxon>
    </lineage>
</organism>
<evidence type="ECO:0000256" key="1">
    <source>
        <dbReference type="SAM" id="Phobius"/>
    </source>
</evidence>
<keyword evidence="1" id="KW-0472">Membrane</keyword>
<proteinExistence type="predicted"/>
<feature type="transmembrane region" description="Helical" evidence="1">
    <location>
        <begin position="6"/>
        <end position="25"/>
    </location>
</feature>
<name>A0A7W6K1Q7_9HYPH</name>
<gene>
    <name evidence="2" type="ORF">GGQ66_002143</name>
</gene>
<sequence>MNPLAWLQIGAGAVSGAILSALVIAPVSYLKGESAATAEAKTAALETTIELLKSREITNAEISHSDAADLCRHIGLLDNDINECMRRMAEANTKP</sequence>
<keyword evidence="1" id="KW-0812">Transmembrane</keyword>
<accession>A0A7W6K1Q7</accession>
<evidence type="ECO:0000313" key="3">
    <source>
        <dbReference type="Proteomes" id="UP000584824"/>
    </source>
</evidence>
<dbReference type="Proteomes" id="UP000584824">
    <property type="component" value="Unassembled WGS sequence"/>
</dbReference>
<reference evidence="2 3" key="1">
    <citation type="submission" date="2020-08" db="EMBL/GenBank/DDBJ databases">
        <title>Genomic Encyclopedia of Type Strains, Phase IV (KMG-IV): sequencing the most valuable type-strain genomes for metagenomic binning, comparative biology and taxonomic classification.</title>
        <authorList>
            <person name="Goeker M."/>
        </authorList>
    </citation>
    <scope>NUCLEOTIDE SEQUENCE [LARGE SCALE GENOMIC DNA]</scope>
    <source>
        <strain evidence="2 3">DSM 26385</strain>
    </source>
</reference>
<dbReference type="RefSeq" id="WP_183792246.1">
    <property type="nucleotide sequence ID" value="NZ_JACIDU010000007.1"/>
</dbReference>
<protein>
    <submittedName>
        <fullName evidence="2">Uncharacterized protein</fullName>
    </submittedName>
</protein>
<evidence type="ECO:0000313" key="2">
    <source>
        <dbReference type="EMBL" id="MBB4103585.1"/>
    </source>
</evidence>